<reference evidence="9 10" key="1">
    <citation type="submission" date="2016-05" db="EMBL/GenBank/DDBJ databases">
        <authorList>
            <person name="Ramsay J.P."/>
        </authorList>
    </citation>
    <scope>NUCLEOTIDE SEQUENCE [LARGE SCALE GENOMIC DNA]</scope>
    <source>
        <strain evidence="9 10">NZP2042</strain>
    </source>
</reference>
<comment type="pathway">
    <text evidence="3 8">Carbohydrate biosynthesis; 3-deoxy-D-manno-octulosonate biosynthesis; 3-deoxy-D-manno-octulosonate from D-ribulose 5-phosphate: step 2/3.</text>
</comment>
<evidence type="ECO:0000256" key="2">
    <source>
        <dbReference type="ARBA" id="ARBA00004756"/>
    </source>
</evidence>
<dbReference type="EMBL" id="LYTK01000001">
    <property type="protein sequence ID" value="OBQ72685.1"/>
    <property type="molecule type" value="Genomic_DNA"/>
</dbReference>
<dbReference type="PANTHER" id="PTHR21057">
    <property type="entry name" value="PHOSPHO-2-DEHYDRO-3-DEOXYHEPTONATE ALDOLASE"/>
    <property type="match status" value="1"/>
</dbReference>
<dbReference type="HAMAP" id="MF_00056">
    <property type="entry name" value="KDO8P_synth"/>
    <property type="match status" value="1"/>
</dbReference>
<dbReference type="SUPFAM" id="SSF51569">
    <property type="entry name" value="Aldolase"/>
    <property type="match status" value="1"/>
</dbReference>
<dbReference type="InterPro" id="IPR013785">
    <property type="entry name" value="Aldolase_TIM"/>
</dbReference>
<dbReference type="NCBIfam" id="TIGR01362">
    <property type="entry name" value="KDO8P_synth"/>
    <property type="match status" value="1"/>
</dbReference>
<gene>
    <name evidence="8" type="primary">kdsA</name>
    <name evidence="9" type="ORF">A8145_07840</name>
</gene>
<dbReference type="AlphaFoldDB" id="A0A6M7U2Y7"/>
<evidence type="ECO:0000256" key="1">
    <source>
        <dbReference type="ARBA" id="ARBA00004496"/>
    </source>
</evidence>
<comment type="similarity">
    <text evidence="4 8">Belongs to the KdsA family.</text>
</comment>
<dbReference type="GO" id="GO:0005737">
    <property type="term" value="C:cytoplasm"/>
    <property type="evidence" value="ECO:0007669"/>
    <property type="project" value="UniProtKB-SubCell"/>
</dbReference>
<evidence type="ECO:0000256" key="7">
    <source>
        <dbReference type="ARBA" id="ARBA00049112"/>
    </source>
</evidence>
<dbReference type="Pfam" id="PF00793">
    <property type="entry name" value="DAHP_synth_1"/>
    <property type="match status" value="1"/>
</dbReference>
<evidence type="ECO:0000256" key="3">
    <source>
        <dbReference type="ARBA" id="ARBA00004845"/>
    </source>
</evidence>
<name>A0A6M7U2Y7_RHILI</name>
<dbReference type="InterPro" id="IPR006218">
    <property type="entry name" value="DAHP1/KDSA"/>
</dbReference>
<evidence type="ECO:0000256" key="6">
    <source>
        <dbReference type="ARBA" id="ARBA00022679"/>
    </source>
</evidence>
<proteinExistence type="inferred from homology"/>
<evidence type="ECO:0000313" key="10">
    <source>
        <dbReference type="Proteomes" id="UP000093737"/>
    </source>
</evidence>
<dbReference type="RefSeq" id="WP_056567947.1">
    <property type="nucleotide sequence ID" value="NZ_CP033334.1"/>
</dbReference>
<keyword evidence="5 8" id="KW-0963">Cytoplasm</keyword>
<dbReference type="InterPro" id="IPR006269">
    <property type="entry name" value="KDO8P_synthase"/>
</dbReference>
<dbReference type="Proteomes" id="UP000093737">
    <property type="component" value="Unassembled WGS sequence"/>
</dbReference>
<evidence type="ECO:0000256" key="5">
    <source>
        <dbReference type="ARBA" id="ARBA00022490"/>
    </source>
</evidence>
<dbReference type="Gene3D" id="3.20.20.70">
    <property type="entry name" value="Aldolase class I"/>
    <property type="match status" value="1"/>
</dbReference>
<protein>
    <recommendedName>
        <fullName evidence="8">2-dehydro-3-deoxyphosphooctonate aldolase</fullName>
        <ecNumber evidence="8">2.5.1.55</ecNumber>
    </recommendedName>
    <alternativeName>
        <fullName evidence="8">3-deoxy-D-manno-octulosonic acid 8-phosphate synthase</fullName>
    </alternativeName>
    <alternativeName>
        <fullName evidence="8">KDO-8-phosphate synthase</fullName>
        <shortName evidence="8">KDO 8-P synthase</shortName>
        <shortName evidence="8">KDOPS</shortName>
    </alternativeName>
    <alternativeName>
        <fullName evidence="8">Phospho-2-dehydro-3-deoxyoctonate aldolase</fullName>
    </alternativeName>
</protein>
<evidence type="ECO:0000313" key="9">
    <source>
        <dbReference type="EMBL" id="OBQ72685.1"/>
    </source>
</evidence>
<dbReference type="GO" id="GO:0019294">
    <property type="term" value="P:keto-3-deoxy-D-manno-octulosonic acid biosynthetic process"/>
    <property type="evidence" value="ECO:0007669"/>
    <property type="project" value="UniProtKB-UniRule"/>
</dbReference>
<organism evidence="9 10">
    <name type="scientific">Rhizobium loti</name>
    <name type="common">Mesorhizobium loti</name>
    <dbReference type="NCBI Taxonomy" id="381"/>
    <lineage>
        <taxon>Bacteria</taxon>
        <taxon>Pseudomonadati</taxon>
        <taxon>Pseudomonadota</taxon>
        <taxon>Alphaproteobacteria</taxon>
        <taxon>Hyphomicrobiales</taxon>
        <taxon>Phyllobacteriaceae</taxon>
        <taxon>Mesorhizobium</taxon>
    </lineage>
</organism>
<accession>A0A6M7U2Y7</accession>
<comment type="subcellular location">
    <subcellularLocation>
        <location evidence="1 8">Cytoplasm</location>
    </subcellularLocation>
</comment>
<comment type="pathway">
    <text evidence="2">Bacterial outer membrane biogenesis; lipopolysaccharide biosynthesis.</text>
</comment>
<evidence type="ECO:0000256" key="4">
    <source>
        <dbReference type="ARBA" id="ARBA00010499"/>
    </source>
</evidence>
<keyword evidence="6 8" id="KW-0808">Transferase</keyword>
<keyword evidence="8" id="KW-0448">Lipopolysaccharide biosynthesis</keyword>
<evidence type="ECO:0000256" key="8">
    <source>
        <dbReference type="HAMAP-Rule" id="MF_00056"/>
    </source>
</evidence>
<comment type="catalytic activity">
    <reaction evidence="7 8">
        <text>D-arabinose 5-phosphate + phosphoenolpyruvate + H2O = 3-deoxy-alpha-D-manno-2-octulosonate-8-phosphate + phosphate</text>
        <dbReference type="Rhea" id="RHEA:14053"/>
        <dbReference type="ChEBI" id="CHEBI:15377"/>
        <dbReference type="ChEBI" id="CHEBI:43474"/>
        <dbReference type="ChEBI" id="CHEBI:57693"/>
        <dbReference type="ChEBI" id="CHEBI:58702"/>
        <dbReference type="ChEBI" id="CHEBI:85985"/>
        <dbReference type="EC" id="2.5.1.55"/>
    </reaction>
</comment>
<comment type="caution">
    <text evidence="9">The sequence shown here is derived from an EMBL/GenBank/DDBJ whole genome shotgun (WGS) entry which is preliminary data.</text>
</comment>
<dbReference type="GO" id="GO:0008676">
    <property type="term" value="F:3-deoxy-8-phosphooctulonate synthase activity"/>
    <property type="evidence" value="ECO:0007669"/>
    <property type="project" value="UniProtKB-UniRule"/>
</dbReference>
<sequence>MSKPQASTSTTPNSSVTVGNVVFDNNAALALIAGPCQFESRQHAFDMAGALKELTGRLGIGLVYKTSYDKANRTSLSATRGAGMDAALPVFDELRKAFSLPVLTDVHTEEQCAIVAPHVDVLQIPAFLSRQTDMLVAAARTGKVINVKKGQFLAPWDMKNVVAKITGSGNANVLTTERGASFGYNTLVSDMRALPIMAEIGAPVIFDATHSVQQPGGQGGSSGGERRFVETLARAAVAVGVAGVFIETHQDPDNSTSSDGPNMVPLKDMPALLERLMAFDRIAKGL</sequence>
<dbReference type="NCBIfam" id="NF003543">
    <property type="entry name" value="PRK05198.1"/>
    <property type="match status" value="1"/>
</dbReference>
<dbReference type="EC" id="2.5.1.55" evidence="8"/>